<accession>A0AAE3AB41</accession>
<dbReference type="Proteomes" id="UP001198220">
    <property type="component" value="Unassembled WGS sequence"/>
</dbReference>
<dbReference type="InterPro" id="IPR050465">
    <property type="entry name" value="UPF0194_transport"/>
</dbReference>
<name>A0AAE3AB41_9FIRM</name>
<evidence type="ECO:0000256" key="2">
    <source>
        <dbReference type="ARBA" id="ARBA00023054"/>
    </source>
</evidence>
<dbReference type="Pfam" id="PF25990">
    <property type="entry name" value="Beta-barrel_YknX"/>
    <property type="match status" value="1"/>
</dbReference>
<feature type="domain" description="YknX-like beta-barrel" evidence="6">
    <location>
        <begin position="395"/>
        <end position="474"/>
    </location>
</feature>
<dbReference type="PANTHER" id="PTHR32347:SF23">
    <property type="entry name" value="BLL5650 PROTEIN"/>
    <property type="match status" value="1"/>
</dbReference>
<gene>
    <name evidence="7" type="ORF">LKD36_11105</name>
</gene>
<evidence type="ECO:0000256" key="3">
    <source>
        <dbReference type="SAM" id="Coils"/>
    </source>
</evidence>
<evidence type="ECO:0000313" key="8">
    <source>
        <dbReference type="Proteomes" id="UP001198220"/>
    </source>
</evidence>
<protein>
    <submittedName>
        <fullName evidence="7">Efflux RND transporter periplasmic adaptor subunit</fullName>
    </submittedName>
</protein>
<keyword evidence="5" id="KW-1133">Transmembrane helix</keyword>
<keyword evidence="5" id="KW-0472">Membrane</keyword>
<dbReference type="Gene3D" id="1.20.120.330">
    <property type="entry name" value="Nucleotidyltransferases domain 2"/>
    <property type="match status" value="1"/>
</dbReference>
<keyword evidence="5" id="KW-0812">Transmembrane</keyword>
<comment type="caution">
    <text evidence="7">The sequence shown here is derived from an EMBL/GenBank/DDBJ whole genome shotgun (WGS) entry which is preliminary data.</text>
</comment>
<dbReference type="Gene3D" id="2.40.30.170">
    <property type="match status" value="1"/>
</dbReference>
<evidence type="ECO:0000313" key="7">
    <source>
        <dbReference type="EMBL" id="MCC2126728.1"/>
    </source>
</evidence>
<dbReference type="AlphaFoldDB" id="A0AAE3AB41"/>
<dbReference type="GO" id="GO:0030313">
    <property type="term" value="C:cell envelope"/>
    <property type="evidence" value="ECO:0007669"/>
    <property type="project" value="UniProtKB-SubCell"/>
</dbReference>
<dbReference type="EMBL" id="JAJEPS010000010">
    <property type="protein sequence ID" value="MCC2126728.1"/>
    <property type="molecule type" value="Genomic_DNA"/>
</dbReference>
<feature type="region of interest" description="Disordered" evidence="4">
    <location>
        <begin position="163"/>
        <end position="184"/>
    </location>
</feature>
<feature type="compositionally biased region" description="Gly residues" evidence="4">
    <location>
        <begin position="565"/>
        <end position="589"/>
    </location>
</feature>
<evidence type="ECO:0000256" key="1">
    <source>
        <dbReference type="ARBA" id="ARBA00004196"/>
    </source>
</evidence>
<keyword evidence="2 3" id="KW-0175">Coiled coil</keyword>
<comment type="subcellular location">
    <subcellularLocation>
        <location evidence="1">Cell envelope</location>
    </subcellularLocation>
</comment>
<proteinExistence type="predicted"/>
<keyword evidence="8" id="KW-1185">Reference proteome</keyword>
<sequence length="589" mass="61582">MNVPKLLNVVQKLGNKKKMLIPVVIVLVLAGGFGVHGLNRHKARKAMAEKMSQVETTTVTKQNLVDSISVTGTVNSADARDVSAIASNVEVETVNYKVGDYVNEGDVVVVLDSSELERKLKEAQNSQALSEYNENKSIETASESYTQAVEDGTDDYNKAVKNESQAKEDLQDAEDDASSAASTLKKREKSLSAAKEALNALTDPTESYTAAANALESAKSTLADAQAALAKLEETAPGYADAKAAVDTAQQEADAAQATYDSVSAEKATYDAAVQAVNEAQASYTEAHQAYIAAADAEEKASDAYETASDNLTDASKNNDRNISNAADSLEKAQKQKEYSNDSSAQTIEDYQEQITACTVTAPISGVITAMEVEEGDTYLGEGKTLFSIANSQNFIVSASVDEYDVSSISKDMTAAVIVEALGDDELPAKVSYIAPTATTSTSGNSAGSASYDLEIALDDENADLRIGMTAKASIVKEAVYDVLTVPYDCVTTDEDGNSSVTIDKDGEKVQIPVTVGMQSDYYVEISGDNIEEGTVVYYSTPMVNNPSSGDSSSESSQDGVTFNMGGGSMGGGGNPGGGGAPGGGPGGF</sequence>
<dbReference type="Gene3D" id="2.40.50.100">
    <property type="match status" value="1"/>
</dbReference>
<dbReference type="InterPro" id="IPR058636">
    <property type="entry name" value="Beta-barrel_YknX"/>
</dbReference>
<evidence type="ECO:0000256" key="4">
    <source>
        <dbReference type="SAM" id="MobiDB-lite"/>
    </source>
</evidence>
<organism evidence="7 8">
    <name type="scientific">Hominiventricola filiformis</name>
    <dbReference type="NCBI Taxonomy" id="2885352"/>
    <lineage>
        <taxon>Bacteria</taxon>
        <taxon>Bacillati</taxon>
        <taxon>Bacillota</taxon>
        <taxon>Clostridia</taxon>
        <taxon>Lachnospirales</taxon>
        <taxon>Lachnospiraceae</taxon>
        <taxon>Hominiventricola</taxon>
    </lineage>
</organism>
<feature type="compositionally biased region" description="Low complexity" evidence="4">
    <location>
        <begin position="548"/>
        <end position="557"/>
    </location>
</feature>
<evidence type="ECO:0000256" key="5">
    <source>
        <dbReference type="SAM" id="Phobius"/>
    </source>
</evidence>
<feature type="transmembrane region" description="Helical" evidence="5">
    <location>
        <begin position="20"/>
        <end position="38"/>
    </location>
</feature>
<dbReference type="PANTHER" id="PTHR32347">
    <property type="entry name" value="EFFLUX SYSTEM COMPONENT YKNX-RELATED"/>
    <property type="match status" value="1"/>
</dbReference>
<dbReference type="RefSeq" id="WP_308459637.1">
    <property type="nucleotide sequence ID" value="NZ_JAJEPS010000010.1"/>
</dbReference>
<reference evidence="7 8" key="1">
    <citation type="submission" date="2021-10" db="EMBL/GenBank/DDBJ databases">
        <title>Anaerobic single-cell dispensing facilitates the cultivation of human gut bacteria.</title>
        <authorList>
            <person name="Afrizal A."/>
        </authorList>
    </citation>
    <scope>NUCLEOTIDE SEQUENCE [LARGE SCALE GENOMIC DNA]</scope>
    <source>
        <strain evidence="7 8">CLA-AA-H276</strain>
    </source>
</reference>
<feature type="coiled-coil region" evidence="3">
    <location>
        <begin position="215"/>
        <end position="266"/>
    </location>
</feature>
<feature type="region of interest" description="Disordered" evidence="4">
    <location>
        <begin position="542"/>
        <end position="589"/>
    </location>
</feature>
<evidence type="ECO:0000259" key="6">
    <source>
        <dbReference type="Pfam" id="PF25990"/>
    </source>
</evidence>